<proteinExistence type="predicted"/>
<feature type="domain" description="PE" evidence="1">
    <location>
        <begin position="4"/>
        <end position="78"/>
    </location>
</feature>
<dbReference type="Proteomes" id="UP000188532">
    <property type="component" value="Unassembled WGS sequence"/>
</dbReference>
<dbReference type="Gene3D" id="1.10.287.850">
    <property type="entry name" value="HP0062-like domain"/>
    <property type="match status" value="1"/>
</dbReference>
<evidence type="ECO:0000259" key="1">
    <source>
        <dbReference type="Pfam" id="PF00934"/>
    </source>
</evidence>
<comment type="caution">
    <text evidence="2">The sequence shown here is derived from an EMBL/GenBank/DDBJ whole genome shotgun (WGS) entry which is preliminary data.</text>
</comment>
<dbReference type="Pfam" id="PF00934">
    <property type="entry name" value="PE"/>
    <property type="match status" value="1"/>
</dbReference>
<sequence>MVWSVQPEAVLASAAAESAISAETEATASAAAPALLGTTPMGDDPDSAMFSAALNACGASYLGVVAEHAAQRGLFAGAQGLAAGCRTPPRCYAQRHRRWVKSACPIQDGLRVHLRPTTCCSRQEPESPRMWPTKRLGPL</sequence>
<accession>A0A1V3WXM1</accession>
<evidence type="ECO:0000313" key="3">
    <source>
        <dbReference type="Proteomes" id="UP000188532"/>
    </source>
</evidence>
<dbReference type="AlphaFoldDB" id="A0A1V3WXM1"/>
<organism evidence="2 3">
    <name type="scientific">Mycobacterium kansasii</name>
    <dbReference type="NCBI Taxonomy" id="1768"/>
    <lineage>
        <taxon>Bacteria</taxon>
        <taxon>Bacillati</taxon>
        <taxon>Actinomycetota</taxon>
        <taxon>Actinomycetes</taxon>
        <taxon>Mycobacteriales</taxon>
        <taxon>Mycobacteriaceae</taxon>
        <taxon>Mycobacterium</taxon>
    </lineage>
</organism>
<dbReference type="EMBL" id="MVBN01000006">
    <property type="protein sequence ID" value="OOK71518.1"/>
    <property type="molecule type" value="Genomic_DNA"/>
</dbReference>
<gene>
    <name evidence="2" type="ORF">BZL29_5504</name>
</gene>
<dbReference type="InterPro" id="IPR000084">
    <property type="entry name" value="PE-PGRS_N"/>
</dbReference>
<reference evidence="2 3" key="1">
    <citation type="submission" date="2017-02" db="EMBL/GenBank/DDBJ databases">
        <title>Complete genome sequences of Mycobacterium kansasii strains isolated from rhesus macaques.</title>
        <authorList>
            <person name="Panda A."/>
            <person name="Nagaraj S."/>
            <person name="Zhao X."/>
            <person name="Tettelin H."/>
            <person name="Detolla L.J."/>
        </authorList>
    </citation>
    <scope>NUCLEOTIDE SEQUENCE [LARGE SCALE GENOMIC DNA]</scope>
    <source>
        <strain evidence="2 3">11-3469</strain>
    </source>
</reference>
<evidence type="ECO:0000313" key="2">
    <source>
        <dbReference type="EMBL" id="OOK71518.1"/>
    </source>
</evidence>
<dbReference type="STRING" id="1768.B1T50_14655"/>
<name>A0A1V3WXM1_MYCKA</name>
<protein>
    <submittedName>
        <fullName evidence="2">PE family protein</fullName>
    </submittedName>
</protein>